<dbReference type="Pfam" id="PF23822">
    <property type="entry name" value="DUF7192"/>
    <property type="match status" value="1"/>
</dbReference>
<evidence type="ECO:0000259" key="1">
    <source>
        <dbReference type="Pfam" id="PF23822"/>
    </source>
</evidence>
<organism evidence="2 3">
    <name type="scientific">Mycobacterium phage Wamburgrxpress</name>
    <dbReference type="NCBI Taxonomy" id="2315617"/>
    <lineage>
        <taxon>Viruses</taxon>
        <taxon>Duplodnaviria</taxon>
        <taxon>Heunggongvirae</taxon>
        <taxon>Uroviricota</taxon>
        <taxon>Caudoviricetes</taxon>
        <taxon>Vilmaviridae</taxon>
        <taxon>Lclasvirinae</taxon>
        <taxon>Bronvirus</taxon>
        <taxon>Bronvirus joedirt</taxon>
        <taxon>Mycobacterium virus JoeDirt</taxon>
    </lineage>
</organism>
<dbReference type="Proteomes" id="UP000267267">
    <property type="component" value="Segment"/>
</dbReference>
<gene>
    <name evidence="2" type="primary">122</name>
    <name evidence="2" type="ORF">SEA_WAMBURGRXPRESS_123</name>
</gene>
<evidence type="ECO:0000313" key="2">
    <source>
        <dbReference type="EMBL" id="AYD82287.1"/>
    </source>
</evidence>
<dbReference type="InterPro" id="IPR055616">
    <property type="entry name" value="DUF7192"/>
</dbReference>
<protein>
    <recommendedName>
        <fullName evidence="1">DUF7192 domain-containing protein</fullName>
    </recommendedName>
</protein>
<feature type="domain" description="DUF7192" evidence="1">
    <location>
        <begin position="6"/>
        <end position="279"/>
    </location>
</feature>
<dbReference type="EMBL" id="MH744425">
    <property type="protein sequence ID" value="AYD82287.1"/>
    <property type="molecule type" value="Genomic_DNA"/>
</dbReference>
<accession>A0A386KB46</accession>
<proteinExistence type="predicted"/>
<name>A0A386KB46_9CAUD</name>
<sequence>MRKFISEDPEAETKRSVILFDSFYELLDHNKEKDYRSRDMDDLEFYGANNMQEADKMAREGLPREGVKALNIAHHRVAMMAGELTRPVYEDMYATAGAYVDMGRFVSGEPECMVDYNMVEERGVSKIVALILNISYSCDISAGAIRENGLALMALVEAIETQGMQAEIWTDMNAYGDGHKARTAVKLKGAGEVFDASMFMYALTHPSFLRGHIFNAMHSHPKEFCDAIGISPHGGYGVPIRAEENMDDFPPYSLYIPAISSNSQAGEFVLMVLKALGLTS</sequence>
<evidence type="ECO:0000313" key="3">
    <source>
        <dbReference type="Proteomes" id="UP000267267"/>
    </source>
</evidence>
<reference evidence="2 3" key="1">
    <citation type="submission" date="2018-08" db="EMBL/GenBank/DDBJ databases">
        <authorList>
            <person name="Hellinger R.D."/>
            <person name="Sparks H.E."/>
            <person name="Pedulla M.L."/>
            <person name="Garlena R.A."/>
            <person name="Russell D.A."/>
            <person name="Pope W.H."/>
            <person name="Jacobs-Sera D."/>
            <person name="Hatfull G.F."/>
        </authorList>
    </citation>
    <scope>NUCLEOTIDE SEQUENCE [LARGE SCALE GENOMIC DNA]</scope>
</reference>